<reference evidence="2" key="1">
    <citation type="submission" date="2023-02" db="EMBL/GenBank/DDBJ databases">
        <title>Actinomadura rubrobrunea NBRC 14622.</title>
        <authorList>
            <person name="Ichikawa N."/>
            <person name="Sato H."/>
            <person name="Tonouchi N."/>
        </authorList>
    </citation>
    <scope>NUCLEOTIDE SEQUENCE</scope>
    <source>
        <strain evidence="2">NBRC 14622</strain>
    </source>
</reference>
<feature type="domain" description="AAA+ ATPase" evidence="1">
    <location>
        <begin position="40"/>
        <end position="210"/>
    </location>
</feature>
<organism evidence="2 3">
    <name type="scientific">Actinomadura rubrobrunea</name>
    <dbReference type="NCBI Taxonomy" id="115335"/>
    <lineage>
        <taxon>Bacteria</taxon>
        <taxon>Bacillati</taxon>
        <taxon>Actinomycetota</taxon>
        <taxon>Actinomycetes</taxon>
        <taxon>Streptosporangiales</taxon>
        <taxon>Thermomonosporaceae</taxon>
        <taxon>Actinomadura</taxon>
    </lineage>
</organism>
<evidence type="ECO:0000313" key="3">
    <source>
        <dbReference type="Proteomes" id="UP001165124"/>
    </source>
</evidence>
<dbReference type="InterPro" id="IPR003593">
    <property type="entry name" value="AAA+_ATPase"/>
</dbReference>
<comment type="caution">
    <text evidence="2">The sequence shown here is derived from an EMBL/GenBank/DDBJ whole genome shotgun (WGS) entry which is preliminary data.</text>
</comment>
<evidence type="ECO:0000313" key="2">
    <source>
        <dbReference type="EMBL" id="GLW63106.1"/>
    </source>
</evidence>
<keyword evidence="3" id="KW-1185">Reference proteome</keyword>
<dbReference type="CDD" id="cd00009">
    <property type="entry name" value="AAA"/>
    <property type="match status" value="1"/>
</dbReference>
<dbReference type="RefSeq" id="WP_067916862.1">
    <property type="nucleotide sequence ID" value="NZ_BSRZ01000002.1"/>
</dbReference>
<dbReference type="InterPro" id="IPR011704">
    <property type="entry name" value="ATPase_dyneun-rel_AAA"/>
</dbReference>
<dbReference type="PANTHER" id="PTHR42759:SF1">
    <property type="entry name" value="MAGNESIUM-CHELATASE SUBUNIT CHLD"/>
    <property type="match status" value="1"/>
</dbReference>
<dbReference type="Pfam" id="PF07728">
    <property type="entry name" value="AAA_5"/>
    <property type="match status" value="1"/>
</dbReference>
<evidence type="ECO:0000259" key="1">
    <source>
        <dbReference type="SMART" id="SM00382"/>
    </source>
</evidence>
<accession>A0A9W6USY9</accession>
<dbReference type="SMART" id="SM00382">
    <property type="entry name" value="AAA"/>
    <property type="match status" value="1"/>
</dbReference>
<dbReference type="Proteomes" id="UP001165124">
    <property type="component" value="Unassembled WGS sequence"/>
</dbReference>
<gene>
    <name evidence="2" type="ORF">Arub01_13500</name>
</gene>
<dbReference type="InterPro" id="IPR050764">
    <property type="entry name" value="CbbQ/NirQ/NorQ/GpvN"/>
</dbReference>
<dbReference type="Gene3D" id="3.40.50.300">
    <property type="entry name" value="P-loop containing nucleotide triphosphate hydrolases"/>
    <property type="match status" value="1"/>
</dbReference>
<sequence length="303" mass="33515">MWDTTAAEAGSPAQLADLLDRQGYLCDEGLATACFLALRMRRPLFLEGEAGVGKTELAKTLAKVLDAPLIRLQCYEGLDAAQALYDWDFPRQLLHLRAAEAAGVTDVARLEGELYDRRFLVARPLLRALETVPSVLLVDEIDRADDEFEAFLLEVLSDFTISVPELGTIRAERPPVVVVTSNRTREVHDALKRRCLYHWLEHPSYDREVAIIRRRLPGASERLAGQVARAAQRLRAEDLLKPPGVAETLDWTEALVALGARDLDPDTAAVTLGTVLKYREDQERVRARGLAALLDGGAPSGRT</sequence>
<dbReference type="EMBL" id="BSRZ01000002">
    <property type="protein sequence ID" value="GLW63106.1"/>
    <property type="molecule type" value="Genomic_DNA"/>
</dbReference>
<name>A0A9W6USY9_9ACTN</name>
<proteinExistence type="predicted"/>
<dbReference type="GO" id="GO:0016887">
    <property type="term" value="F:ATP hydrolysis activity"/>
    <property type="evidence" value="ECO:0007669"/>
    <property type="project" value="InterPro"/>
</dbReference>
<protein>
    <submittedName>
        <fullName evidence="2">MoxR-like ATPase</fullName>
    </submittedName>
</protein>
<dbReference type="InterPro" id="IPR027417">
    <property type="entry name" value="P-loop_NTPase"/>
</dbReference>
<dbReference type="SUPFAM" id="SSF52540">
    <property type="entry name" value="P-loop containing nucleoside triphosphate hydrolases"/>
    <property type="match status" value="1"/>
</dbReference>
<dbReference type="PANTHER" id="PTHR42759">
    <property type="entry name" value="MOXR FAMILY PROTEIN"/>
    <property type="match status" value="1"/>
</dbReference>
<dbReference type="AlphaFoldDB" id="A0A9W6USY9"/>
<dbReference type="GO" id="GO:0005524">
    <property type="term" value="F:ATP binding"/>
    <property type="evidence" value="ECO:0007669"/>
    <property type="project" value="InterPro"/>
</dbReference>